<sequence>MTNSEKIKLLRRKFVSATNNLDTIKNAVRAKQPVPLQMVDEVITDVNIMGALFPIQFEDRYGKDEEPVVLINLRDPEGEPDQQTNAGRRILTASFARIIIENIKFDALNLAMVYEPGKEIVEKYKPLLLEQAAWCLTHLLEWPTLGAWEEERLVIYANQLGYYTYTGEQDAGKLQQALEVLQVGYGYSDWRQYG</sequence>
<name>A0ABX3P210_9BACT</name>
<dbReference type="Proteomes" id="UP000192277">
    <property type="component" value="Unassembled WGS sequence"/>
</dbReference>
<protein>
    <submittedName>
        <fullName evidence="1">Uncharacterized protein</fullName>
    </submittedName>
</protein>
<comment type="caution">
    <text evidence="1">The sequence shown here is derived from an EMBL/GenBank/DDBJ whole genome shotgun (WGS) entry which is preliminary data.</text>
</comment>
<dbReference type="RefSeq" id="WP_014218523.1">
    <property type="nucleotide sequence ID" value="NZ_LWBO01000003.1"/>
</dbReference>
<proteinExistence type="predicted"/>
<keyword evidence="2" id="KW-1185">Reference proteome</keyword>
<dbReference type="EMBL" id="LWBO01000003">
    <property type="protein sequence ID" value="OQP52953.1"/>
    <property type="molecule type" value="Genomic_DNA"/>
</dbReference>
<evidence type="ECO:0000313" key="1">
    <source>
        <dbReference type="EMBL" id="OQP52953.1"/>
    </source>
</evidence>
<accession>A0ABX3P210</accession>
<gene>
    <name evidence="1" type="ORF">A4D02_21330</name>
</gene>
<organism evidence="1 2">
    <name type="scientific">Niastella koreensis</name>
    <dbReference type="NCBI Taxonomy" id="354356"/>
    <lineage>
        <taxon>Bacteria</taxon>
        <taxon>Pseudomonadati</taxon>
        <taxon>Bacteroidota</taxon>
        <taxon>Chitinophagia</taxon>
        <taxon>Chitinophagales</taxon>
        <taxon>Chitinophagaceae</taxon>
        <taxon>Niastella</taxon>
    </lineage>
</organism>
<reference evidence="1 2" key="1">
    <citation type="submission" date="2016-04" db="EMBL/GenBank/DDBJ databases">
        <authorList>
            <person name="Chen L."/>
            <person name="Zhuang W."/>
            <person name="Wang G."/>
        </authorList>
    </citation>
    <scope>NUCLEOTIDE SEQUENCE [LARGE SCALE GENOMIC DNA]</scope>
    <source>
        <strain evidence="2">GR20</strain>
    </source>
</reference>
<evidence type="ECO:0000313" key="2">
    <source>
        <dbReference type="Proteomes" id="UP000192277"/>
    </source>
</evidence>